<dbReference type="AlphaFoldDB" id="A0A1Y1Y5G6"/>
<feature type="non-terminal residue" evidence="1">
    <location>
        <position position="1"/>
    </location>
</feature>
<accession>A0A1Y1Y5G6</accession>
<evidence type="ECO:0000313" key="1">
    <source>
        <dbReference type="EMBL" id="ORX93271.1"/>
    </source>
</evidence>
<dbReference type="OrthoDB" id="9977870at2759"/>
<protein>
    <submittedName>
        <fullName evidence="1">Uncharacterized protein</fullName>
    </submittedName>
</protein>
<reference evidence="1 2" key="1">
    <citation type="submission" date="2016-07" db="EMBL/GenBank/DDBJ databases">
        <title>Pervasive Adenine N6-methylation of Active Genes in Fungi.</title>
        <authorList>
            <consortium name="DOE Joint Genome Institute"/>
            <person name="Mondo S.J."/>
            <person name="Dannebaum R.O."/>
            <person name="Kuo R.C."/>
            <person name="Labutti K."/>
            <person name="Haridas S."/>
            <person name="Kuo A."/>
            <person name="Salamov A."/>
            <person name="Ahrendt S.R."/>
            <person name="Lipzen A."/>
            <person name="Sullivan W."/>
            <person name="Andreopoulos W.B."/>
            <person name="Clum A."/>
            <person name="Lindquist E."/>
            <person name="Daum C."/>
            <person name="Ramamoorthy G.K."/>
            <person name="Gryganskyi A."/>
            <person name="Culley D."/>
            <person name="Magnuson J.K."/>
            <person name="James T.Y."/>
            <person name="O'Malley M.A."/>
            <person name="Stajich J.E."/>
            <person name="Spatafora J.W."/>
            <person name="Visel A."/>
            <person name="Grigoriev I.V."/>
        </authorList>
    </citation>
    <scope>NUCLEOTIDE SEQUENCE [LARGE SCALE GENOMIC DNA]</scope>
    <source>
        <strain evidence="1 2">CBS 115471</strain>
    </source>
</reference>
<keyword evidence="2" id="KW-1185">Reference proteome</keyword>
<dbReference type="STRING" id="1231657.A0A1Y1Y5G6"/>
<sequence>RLEEYNTDPNRRAYCSDPRCAAYIAPTYFTGNSKNAPYPKCKASITCVSCKQRCDDYGGHQCPDQNDRFTKPNWLPEYSKELRVKRCPVYATWVEHIDKCNFVQCQVCDREFCFVCFGTIDECCDSADCSELGDPEYEEEGYKRKARGLHRDAG</sequence>
<feature type="non-terminal residue" evidence="1">
    <location>
        <position position="154"/>
    </location>
</feature>
<evidence type="ECO:0000313" key="2">
    <source>
        <dbReference type="Proteomes" id="UP000193144"/>
    </source>
</evidence>
<comment type="caution">
    <text evidence="1">The sequence shown here is derived from an EMBL/GenBank/DDBJ whole genome shotgun (WGS) entry which is preliminary data.</text>
</comment>
<dbReference type="EMBL" id="MCFA01000349">
    <property type="protein sequence ID" value="ORX93271.1"/>
    <property type="molecule type" value="Genomic_DNA"/>
</dbReference>
<dbReference type="Proteomes" id="UP000193144">
    <property type="component" value="Unassembled WGS sequence"/>
</dbReference>
<organism evidence="1 2">
    <name type="scientific">Clohesyomyces aquaticus</name>
    <dbReference type="NCBI Taxonomy" id="1231657"/>
    <lineage>
        <taxon>Eukaryota</taxon>
        <taxon>Fungi</taxon>
        <taxon>Dikarya</taxon>
        <taxon>Ascomycota</taxon>
        <taxon>Pezizomycotina</taxon>
        <taxon>Dothideomycetes</taxon>
        <taxon>Pleosporomycetidae</taxon>
        <taxon>Pleosporales</taxon>
        <taxon>Lindgomycetaceae</taxon>
        <taxon>Clohesyomyces</taxon>
    </lineage>
</organism>
<proteinExistence type="predicted"/>
<gene>
    <name evidence="1" type="ORF">BCR34DRAFT_461816</name>
</gene>
<dbReference type="Gene3D" id="1.20.120.1750">
    <property type="match status" value="1"/>
</dbReference>
<dbReference type="SUPFAM" id="SSF57850">
    <property type="entry name" value="RING/U-box"/>
    <property type="match status" value="1"/>
</dbReference>
<name>A0A1Y1Y5G6_9PLEO</name>